<keyword evidence="2" id="KW-1185">Reference proteome</keyword>
<dbReference type="Proteomes" id="UP000000600">
    <property type="component" value="Unassembled WGS sequence"/>
</dbReference>
<organism evidence="1 2">
    <name type="scientific">Paramecium tetraurelia</name>
    <dbReference type="NCBI Taxonomy" id="5888"/>
    <lineage>
        <taxon>Eukaryota</taxon>
        <taxon>Sar</taxon>
        <taxon>Alveolata</taxon>
        <taxon>Ciliophora</taxon>
        <taxon>Intramacronucleata</taxon>
        <taxon>Oligohymenophorea</taxon>
        <taxon>Peniculida</taxon>
        <taxon>Parameciidae</taxon>
        <taxon>Paramecium</taxon>
    </lineage>
</organism>
<proteinExistence type="predicted"/>
<dbReference type="KEGG" id="ptm:GSPATT00003979001"/>
<dbReference type="HOGENOM" id="CLU_2089520_0_0_1"/>
<evidence type="ECO:0000313" key="1">
    <source>
        <dbReference type="EMBL" id="CAK93110.1"/>
    </source>
</evidence>
<name>A0ECU3_PARTE</name>
<evidence type="ECO:0000313" key="2">
    <source>
        <dbReference type="Proteomes" id="UP000000600"/>
    </source>
</evidence>
<sequence length="117" mass="14253">MQDLRTKVNIILHQIESNRMHRFMENKYVQSFQDFYINYKNMLWKKELSTKIESQYSPFKNLNLIITLKELFKMLKNTVIFRQKQRDGRIFNCFINENQQFCIIYPGLTSEISTITK</sequence>
<dbReference type="InParanoid" id="A0ECU3"/>
<protein>
    <submittedName>
        <fullName evidence="1">Uncharacterized protein</fullName>
    </submittedName>
</protein>
<dbReference type="AlphaFoldDB" id="A0ECU3"/>
<reference evidence="1 2" key="1">
    <citation type="journal article" date="2006" name="Nature">
        <title>Global trends of whole-genome duplications revealed by the ciliate Paramecium tetraurelia.</title>
        <authorList>
            <consortium name="Genoscope"/>
            <person name="Aury J.-M."/>
            <person name="Jaillon O."/>
            <person name="Duret L."/>
            <person name="Noel B."/>
            <person name="Jubin C."/>
            <person name="Porcel B.M."/>
            <person name="Segurens B."/>
            <person name="Daubin V."/>
            <person name="Anthouard V."/>
            <person name="Aiach N."/>
            <person name="Arnaiz O."/>
            <person name="Billaut A."/>
            <person name="Beisson J."/>
            <person name="Blanc I."/>
            <person name="Bouhouche K."/>
            <person name="Camara F."/>
            <person name="Duharcourt S."/>
            <person name="Guigo R."/>
            <person name="Gogendeau D."/>
            <person name="Katinka M."/>
            <person name="Keller A.-M."/>
            <person name="Kissmehl R."/>
            <person name="Klotz C."/>
            <person name="Koll F."/>
            <person name="Le Moue A."/>
            <person name="Lepere C."/>
            <person name="Malinsky S."/>
            <person name="Nowacki M."/>
            <person name="Nowak J.K."/>
            <person name="Plattner H."/>
            <person name="Poulain J."/>
            <person name="Ruiz F."/>
            <person name="Serrano V."/>
            <person name="Zagulski M."/>
            <person name="Dessen P."/>
            <person name="Betermier M."/>
            <person name="Weissenbach J."/>
            <person name="Scarpelli C."/>
            <person name="Schachter V."/>
            <person name="Sperling L."/>
            <person name="Meyer E."/>
            <person name="Cohen J."/>
            <person name="Wincker P."/>
        </authorList>
    </citation>
    <scope>NUCLEOTIDE SEQUENCE [LARGE SCALE GENOMIC DNA]</scope>
    <source>
        <strain evidence="1 2">Stock d4-2</strain>
    </source>
</reference>
<dbReference type="RefSeq" id="XP_001460507.1">
    <property type="nucleotide sequence ID" value="XM_001460470.1"/>
</dbReference>
<dbReference type="EMBL" id="CT868671">
    <property type="protein sequence ID" value="CAK93110.1"/>
    <property type="molecule type" value="Genomic_DNA"/>
</dbReference>
<dbReference type="GeneID" id="5046292"/>
<gene>
    <name evidence="1" type="ORF">GSPATT00003979001</name>
</gene>
<accession>A0ECU3</accession>